<dbReference type="InterPro" id="IPR050330">
    <property type="entry name" value="Bact_OuterMem_StrucFunc"/>
</dbReference>
<evidence type="ECO:0000256" key="5">
    <source>
        <dbReference type="SAM" id="SignalP"/>
    </source>
</evidence>
<gene>
    <name evidence="7" type="ORF">HMPREF2130_08700</name>
</gene>
<dbReference type="PRINTS" id="PR01021">
    <property type="entry name" value="OMPADOMAIN"/>
</dbReference>
<dbReference type="PRINTS" id="PR01023">
    <property type="entry name" value="NAFLGMOTY"/>
</dbReference>
<evidence type="ECO:0000256" key="2">
    <source>
        <dbReference type="ARBA" id="ARBA00023136"/>
    </source>
</evidence>
<dbReference type="Gene3D" id="3.30.1330.60">
    <property type="entry name" value="OmpA-like domain"/>
    <property type="match status" value="1"/>
</dbReference>
<evidence type="ECO:0000256" key="4">
    <source>
        <dbReference type="PROSITE-ProRule" id="PRU00473"/>
    </source>
</evidence>
<evidence type="ECO:0000313" key="8">
    <source>
        <dbReference type="Proteomes" id="UP000029629"/>
    </source>
</evidence>
<comment type="caution">
    <text evidence="7">The sequence shown here is derived from an EMBL/GenBank/DDBJ whole genome shotgun (WGS) entry which is preliminary data.</text>
</comment>
<dbReference type="PANTHER" id="PTHR30329">
    <property type="entry name" value="STATOR ELEMENT OF FLAGELLAR MOTOR COMPLEX"/>
    <property type="match status" value="1"/>
</dbReference>
<dbReference type="GeneID" id="93427772"/>
<dbReference type="InterPro" id="IPR006664">
    <property type="entry name" value="OMP_bac"/>
</dbReference>
<protein>
    <submittedName>
        <fullName evidence="7">Membrane protein</fullName>
    </submittedName>
</protein>
<dbReference type="OrthoDB" id="1149075at2"/>
<organism evidence="7 8">
    <name type="scientific">Oligella urethralis DNF00040</name>
    <dbReference type="NCBI Taxonomy" id="1401065"/>
    <lineage>
        <taxon>Bacteria</taxon>
        <taxon>Pseudomonadati</taxon>
        <taxon>Pseudomonadota</taxon>
        <taxon>Betaproteobacteria</taxon>
        <taxon>Burkholderiales</taxon>
        <taxon>Alcaligenaceae</taxon>
        <taxon>Oligella</taxon>
    </lineage>
</organism>
<accession>A0A096AFX2</accession>
<evidence type="ECO:0000259" key="6">
    <source>
        <dbReference type="PROSITE" id="PS51123"/>
    </source>
</evidence>
<feature type="domain" description="OmpA-like" evidence="6">
    <location>
        <begin position="70"/>
        <end position="187"/>
    </location>
</feature>
<dbReference type="PROSITE" id="PS51123">
    <property type="entry name" value="OMPA_2"/>
    <property type="match status" value="1"/>
</dbReference>
<dbReference type="eggNOG" id="COG2885">
    <property type="taxonomic scope" value="Bacteria"/>
</dbReference>
<dbReference type="EMBL" id="JRNI01000037">
    <property type="protein sequence ID" value="KGF29602.1"/>
    <property type="molecule type" value="Genomic_DNA"/>
</dbReference>
<feature type="chain" id="PRO_5001924603" evidence="5">
    <location>
        <begin position="25"/>
        <end position="189"/>
    </location>
</feature>
<keyword evidence="2 4" id="KW-0472">Membrane</keyword>
<sequence length="189" mass="20363">MNKASKFALAFAVAASATTGVASAQTIDNWVNNYGIVWMNGSDEHCWRNNYWTPATAAQGCGAPEAAPEMVANKVAFNADTFFDFDKATIKPEGRNILDQVAQQAQQLSLESIIAVGHTDSVGSEQYNQGLSERRAAAVKNYLVSRGIPADSIIASGRGETQPIADNSTREGRARNRRVEIEIVGTRAQ</sequence>
<dbReference type="InterPro" id="IPR006665">
    <property type="entry name" value="OmpA-like"/>
</dbReference>
<evidence type="ECO:0000313" key="7">
    <source>
        <dbReference type="EMBL" id="KGF29602.1"/>
    </source>
</evidence>
<dbReference type="InterPro" id="IPR006690">
    <property type="entry name" value="OMPA-like_CS"/>
</dbReference>
<proteinExistence type="predicted"/>
<evidence type="ECO:0000256" key="1">
    <source>
        <dbReference type="ARBA" id="ARBA00004442"/>
    </source>
</evidence>
<dbReference type="Pfam" id="PF00691">
    <property type="entry name" value="OmpA"/>
    <property type="match status" value="1"/>
</dbReference>
<dbReference type="AlphaFoldDB" id="A0A096AFX2"/>
<name>A0A096AFX2_9BURK</name>
<reference evidence="7 8" key="1">
    <citation type="submission" date="2014-07" db="EMBL/GenBank/DDBJ databases">
        <authorList>
            <person name="McCorrison J."/>
            <person name="Sanka R."/>
            <person name="Torralba M."/>
            <person name="Gillis M."/>
            <person name="Haft D.H."/>
            <person name="Methe B."/>
            <person name="Sutton G."/>
            <person name="Nelson K.E."/>
        </authorList>
    </citation>
    <scope>NUCLEOTIDE SEQUENCE [LARGE SCALE GENOMIC DNA]</scope>
    <source>
        <strain evidence="7 8">DNF00040</strain>
    </source>
</reference>
<dbReference type="PANTHER" id="PTHR30329:SF21">
    <property type="entry name" value="LIPOPROTEIN YIAD-RELATED"/>
    <property type="match status" value="1"/>
</dbReference>
<feature type="signal peptide" evidence="5">
    <location>
        <begin position="1"/>
        <end position="24"/>
    </location>
</feature>
<dbReference type="SUPFAM" id="SSF103088">
    <property type="entry name" value="OmpA-like"/>
    <property type="match status" value="1"/>
</dbReference>
<dbReference type="GO" id="GO:0009279">
    <property type="term" value="C:cell outer membrane"/>
    <property type="evidence" value="ECO:0007669"/>
    <property type="project" value="UniProtKB-SubCell"/>
</dbReference>
<evidence type="ECO:0000256" key="3">
    <source>
        <dbReference type="ARBA" id="ARBA00023237"/>
    </source>
</evidence>
<comment type="subcellular location">
    <subcellularLocation>
        <location evidence="1">Cell outer membrane</location>
    </subcellularLocation>
</comment>
<dbReference type="Proteomes" id="UP000029629">
    <property type="component" value="Unassembled WGS sequence"/>
</dbReference>
<keyword evidence="8" id="KW-1185">Reference proteome</keyword>
<dbReference type="RefSeq" id="WP_018026141.1">
    <property type="nucleotide sequence ID" value="NZ_JRNI01000037.1"/>
</dbReference>
<dbReference type="CDD" id="cd07185">
    <property type="entry name" value="OmpA_C-like"/>
    <property type="match status" value="1"/>
</dbReference>
<dbReference type="NCBIfam" id="NF045787">
    <property type="entry name" value="OmpABordt"/>
    <property type="match status" value="1"/>
</dbReference>
<keyword evidence="5" id="KW-0732">Signal</keyword>
<dbReference type="InterPro" id="IPR036737">
    <property type="entry name" value="OmpA-like_sf"/>
</dbReference>
<keyword evidence="3" id="KW-0998">Cell outer membrane</keyword>
<dbReference type="PROSITE" id="PS01068">
    <property type="entry name" value="OMPA_1"/>
    <property type="match status" value="1"/>
</dbReference>